<gene>
    <name evidence="2" type="ORF">GUJ93_ZPchr0012g22223</name>
</gene>
<accession>A0A8J6BUI0</accession>
<reference evidence="2" key="1">
    <citation type="journal article" date="2021" name="bioRxiv">
        <title>Whole Genome Assembly and Annotation of Northern Wild Rice, Zizania palustris L., Supports a Whole Genome Duplication in the Zizania Genus.</title>
        <authorList>
            <person name="Haas M."/>
            <person name="Kono T."/>
            <person name="Macchietto M."/>
            <person name="Millas R."/>
            <person name="McGilp L."/>
            <person name="Shao M."/>
            <person name="Duquette J."/>
            <person name="Hirsch C.N."/>
            <person name="Kimball J."/>
        </authorList>
    </citation>
    <scope>NUCLEOTIDE SEQUENCE</scope>
    <source>
        <tissue evidence="2">Fresh leaf tissue</tissue>
    </source>
</reference>
<dbReference type="EMBL" id="JAAALK010000080">
    <property type="protein sequence ID" value="KAG8093851.1"/>
    <property type="molecule type" value="Genomic_DNA"/>
</dbReference>
<protein>
    <submittedName>
        <fullName evidence="2">Uncharacterized protein</fullName>
    </submittedName>
</protein>
<name>A0A8J6BUI0_ZIZPA</name>
<dbReference type="AlphaFoldDB" id="A0A8J6BUI0"/>
<evidence type="ECO:0000313" key="2">
    <source>
        <dbReference type="EMBL" id="KAG8093851.1"/>
    </source>
</evidence>
<evidence type="ECO:0000313" key="3">
    <source>
        <dbReference type="Proteomes" id="UP000729402"/>
    </source>
</evidence>
<keyword evidence="3" id="KW-1185">Reference proteome</keyword>
<dbReference type="Proteomes" id="UP000729402">
    <property type="component" value="Unassembled WGS sequence"/>
</dbReference>
<organism evidence="2 3">
    <name type="scientific">Zizania palustris</name>
    <name type="common">Northern wild rice</name>
    <dbReference type="NCBI Taxonomy" id="103762"/>
    <lineage>
        <taxon>Eukaryota</taxon>
        <taxon>Viridiplantae</taxon>
        <taxon>Streptophyta</taxon>
        <taxon>Embryophyta</taxon>
        <taxon>Tracheophyta</taxon>
        <taxon>Spermatophyta</taxon>
        <taxon>Magnoliopsida</taxon>
        <taxon>Liliopsida</taxon>
        <taxon>Poales</taxon>
        <taxon>Poaceae</taxon>
        <taxon>BOP clade</taxon>
        <taxon>Oryzoideae</taxon>
        <taxon>Oryzeae</taxon>
        <taxon>Zizaniinae</taxon>
        <taxon>Zizania</taxon>
    </lineage>
</organism>
<evidence type="ECO:0000256" key="1">
    <source>
        <dbReference type="SAM" id="MobiDB-lite"/>
    </source>
</evidence>
<reference evidence="2" key="2">
    <citation type="submission" date="2021-02" db="EMBL/GenBank/DDBJ databases">
        <authorList>
            <person name="Kimball J.A."/>
            <person name="Haas M.W."/>
            <person name="Macchietto M."/>
            <person name="Kono T."/>
            <person name="Duquette J."/>
            <person name="Shao M."/>
        </authorList>
    </citation>
    <scope>NUCLEOTIDE SEQUENCE</scope>
    <source>
        <tissue evidence="2">Fresh leaf tissue</tissue>
    </source>
</reference>
<sequence>MNTRKLPCQTIKYNCCYIGFIWHALLTTNMLRPPRRMQGTGCKRRAWRRRRLVEEEAERRWRTGLPQVPSPPTESASASGSRLKEVGTDVGVNPVWPLRSPAKEPRLELPSRWDGLRREEGLGCGGQNAVDAAFLAGSLLPGPRGEGDGGSVDRAMGVWRRRRTTGAAW</sequence>
<proteinExistence type="predicted"/>
<feature type="region of interest" description="Disordered" evidence="1">
    <location>
        <begin position="58"/>
        <end position="88"/>
    </location>
</feature>
<comment type="caution">
    <text evidence="2">The sequence shown here is derived from an EMBL/GenBank/DDBJ whole genome shotgun (WGS) entry which is preliminary data.</text>
</comment>